<dbReference type="RefSeq" id="WP_197893388.1">
    <property type="nucleotide sequence ID" value="NZ_JAYFUI010000111.1"/>
</dbReference>
<evidence type="ECO:0000313" key="2">
    <source>
        <dbReference type="Proteomes" id="UP001302573"/>
    </source>
</evidence>
<protein>
    <submittedName>
        <fullName evidence="1">Uncharacterized protein</fullName>
    </submittedName>
</protein>
<reference evidence="1 2" key="1">
    <citation type="submission" date="2023-12" db="EMBL/GenBank/DDBJ databases">
        <title>Pseudomonas machongensis sp. nov., isolated from wilted pepper plants (Capsicum annuum).</title>
        <authorList>
            <person name="Qiu M."/>
            <person name="Li Y."/>
            <person name="Liu Q."/>
            <person name="Zhang X."/>
            <person name="Huang Y."/>
            <person name="Guo R."/>
            <person name="Hu M."/>
            <person name="Zhou J."/>
            <person name="Zhou X."/>
        </authorList>
    </citation>
    <scope>NUCLEOTIDE SEQUENCE [LARGE SCALE GENOMIC DNA]</scope>
    <source>
        <strain evidence="1 2">MH2</strain>
    </source>
</reference>
<keyword evidence="2" id="KW-1185">Reference proteome</keyword>
<proteinExistence type="predicted"/>
<sequence length="131" mass="14345">MELTRWSVALVAGLTLQAGAMAKDVMHTADVGADGKVLRQSSEWILEIEKTALDNYYVQYKLVLNPRIIQRDPGFCSVSVIDASSFDRQLHGQAKVIGKPVAEHVNVMTQLVDLTGPSGNNSLAFQVMCVR</sequence>
<evidence type="ECO:0000313" key="1">
    <source>
        <dbReference type="EMBL" id="MEA5672115.1"/>
    </source>
</evidence>
<gene>
    <name evidence="1" type="ORF">VA602_12270</name>
</gene>
<accession>A0ABU5VFH1</accession>
<comment type="caution">
    <text evidence="1">The sequence shown here is derived from an EMBL/GenBank/DDBJ whole genome shotgun (WGS) entry which is preliminary data.</text>
</comment>
<name>A0ABU5VFH1_9PSED</name>
<dbReference type="Proteomes" id="UP001302573">
    <property type="component" value="Unassembled WGS sequence"/>
</dbReference>
<dbReference type="EMBL" id="JAYFUI010000111">
    <property type="protein sequence ID" value="MEA5672115.1"/>
    <property type="molecule type" value="Genomic_DNA"/>
</dbReference>
<organism evidence="1 2">
    <name type="scientific">Pseudomonas machongensis</name>
    <dbReference type="NCBI Taxonomy" id="3110229"/>
    <lineage>
        <taxon>Bacteria</taxon>
        <taxon>Pseudomonadati</taxon>
        <taxon>Pseudomonadota</taxon>
        <taxon>Gammaproteobacteria</taxon>
        <taxon>Pseudomonadales</taxon>
        <taxon>Pseudomonadaceae</taxon>
        <taxon>Pseudomonas</taxon>
    </lineage>
</organism>